<dbReference type="EMBL" id="JAUSVK010000001">
    <property type="protein sequence ID" value="MDQ0393690.1"/>
    <property type="molecule type" value="Genomic_DNA"/>
</dbReference>
<feature type="region of interest" description="Disordered" evidence="1">
    <location>
        <begin position="22"/>
        <end position="52"/>
    </location>
</feature>
<keyword evidence="3" id="KW-1185">Reference proteome</keyword>
<evidence type="ECO:0000313" key="2">
    <source>
        <dbReference type="EMBL" id="MDQ0393690.1"/>
    </source>
</evidence>
<reference evidence="2 3" key="1">
    <citation type="submission" date="2023-07" db="EMBL/GenBank/DDBJ databases">
        <title>Genomic Encyclopedia of Type Strains, Phase IV (KMG-IV): sequencing the most valuable type-strain genomes for metagenomic binning, comparative biology and taxonomic classification.</title>
        <authorList>
            <person name="Goeker M."/>
        </authorList>
    </citation>
    <scope>NUCLEOTIDE SEQUENCE [LARGE SCALE GENOMIC DNA]</scope>
    <source>
        <strain evidence="2 3">DSM 5896</strain>
    </source>
</reference>
<protein>
    <submittedName>
        <fullName evidence="2">Uncharacterized protein</fullName>
    </submittedName>
</protein>
<dbReference type="Proteomes" id="UP001237448">
    <property type="component" value="Unassembled WGS sequence"/>
</dbReference>
<organism evidence="2 3">
    <name type="scientific">Labrys monachus</name>
    <dbReference type="NCBI Taxonomy" id="217067"/>
    <lineage>
        <taxon>Bacteria</taxon>
        <taxon>Pseudomonadati</taxon>
        <taxon>Pseudomonadota</taxon>
        <taxon>Alphaproteobacteria</taxon>
        <taxon>Hyphomicrobiales</taxon>
        <taxon>Xanthobacteraceae</taxon>
        <taxon>Labrys</taxon>
    </lineage>
</organism>
<name>A0ABU0FHZ2_9HYPH</name>
<proteinExistence type="predicted"/>
<evidence type="ECO:0000313" key="3">
    <source>
        <dbReference type="Proteomes" id="UP001237448"/>
    </source>
</evidence>
<gene>
    <name evidence="2" type="ORF">J3R73_003482</name>
</gene>
<evidence type="ECO:0000256" key="1">
    <source>
        <dbReference type="SAM" id="MobiDB-lite"/>
    </source>
</evidence>
<accession>A0ABU0FHZ2</accession>
<feature type="compositionally biased region" description="Basic residues" evidence="1">
    <location>
        <begin position="22"/>
        <end position="31"/>
    </location>
</feature>
<sequence>MIEHGHPSDICRIRDLVHRSRSKPCSRKRRVAASEMGLSRGKALTASPVGSC</sequence>
<comment type="caution">
    <text evidence="2">The sequence shown here is derived from an EMBL/GenBank/DDBJ whole genome shotgun (WGS) entry which is preliminary data.</text>
</comment>